<feature type="transmembrane region" description="Helical" evidence="1">
    <location>
        <begin position="176"/>
        <end position="193"/>
    </location>
</feature>
<dbReference type="Pfam" id="PF09925">
    <property type="entry name" value="DUF2157"/>
    <property type="match status" value="1"/>
</dbReference>
<feature type="domain" description="DUF2157" evidence="2">
    <location>
        <begin position="11"/>
        <end position="152"/>
    </location>
</feature>
<feature type="transmembrane region" description="Helical" evidence="1">
    <location>
        <begin position="105"/>
        <end position="123"/>
    </location>
</feature>
<dbReference type="AlphaFoldDB" id="A0AAE3EQ67"/>
<feature type="transmembrane region" description="Helical" evidence="1">
    <location>
        <begin position="205"/>
        <end position="222"/>
    </location>
</feature>
<gene>
    <name evidence="3" type="ORF">L3X37_11035</name>
</gene>
<keyword evidence="1" id="KW-0812">Transmembrane</keyword>
<dbReference type="Proteomes" id="UP001199795">
    <property type="component" value="Unassembled WGS sequence"/>
</dbReference>
<feature type="transmembrane region" description="Helical" evidence="1">
    <location>
        <begin position="345"/>
        <end position="365"/>
    </location>
</feature>
<dbReference type="RefSeq" id="WP_237240230.1">
    <property type="nucleotide sequence ID" value="NZ_JAKKDU010000012.1"/>
</dbReference>
<feature type="transmembrane region" description="Helical" evidence="1">
    <location>
        <begin position="321"/>
        <end position="339"/>
    </location>
</feature>
<feature type="transmembrane region" description="Helical" evidence="1">
    <location>
        <begin position="41"/>
        <end position="62"/>
    </location>
</feature>
<evidence type="ECO:0000313" key="4">
    <source>
        <dbReference type="Proteomes" id="UP001199795"/>
    </source>
</evidence>
<feature type="transmembrane region" description="Helical" evidence="1">
    <location>
        <begin position="74"/>
        <end position="93"/>
    </location>
</feature>
<keyword evidence="4" id="KW-1185">Reference proteome</keyword>
<comment type="caution">
    <text evidence="3">The sequence shown here is derived from an EMBL/GenBank/DDBJ whole genome shotgun (WGS) entry which is preliminary data.</text>
</comment>
<protein>
    <submittedName>
        <fullName evidence="3">DUF2157 domain-containing protein</fullName>
    </submittedName>
</protein>
<feature type="transmembrane region" description="Helical" evidence="1">
    <location>
        <begin position="395"/>
        <end position="417"/>
    </location>
</feature>
<keyword evidence="1" id="KW-1133">Transmembrane helix</keyword>
<organism evidence="3 4">
    <name type="scientific">Wocania arenilitoris</name>
    <dbReference type="NCBI Taxonomy" id="2044858"/>
    <lineage>
        <taxon>Bacteria</taxon>
        <taxon>Pseudomonadati</taxon>
        <taxon>Bacteroidota</taxon>
        <taxon>Flavobacteriia</taxon>
        <taxon>Flavobacteriales</taxon>
        <taxon>Flavobacteriaceae</taxon>
        <taxon>Wocania</taxon>
    </lineage>
</organism>
<evidence type="ECO:0000259" key="2">
    <source>
        <dbReference type="Pfam" id="PF09925"/>
    </source>
</evidence>
<reference evidence="3" key="1">
    <citation type="submission" date="2022-01" db="EMBL/GenBank/DDBJ databases">
        <title>Draft genome sequence of Sabulilitoribacter arenilitoris KCTC 52401.</title>
        <authorList>
            <person name="Oh J.-S."/>
        </authorList>
    </citation>
    <scope>NUCLEOTIDE SEQUENCE</scope>
    <source>
        <strain evidence="3">HMF6543</strain>
    </source>
</reference>
<feature type="transmembrane region" description="Helical" evidence="1">
    <location>
        <begin position="372"/>
        <end position="389"/>
    </location>
</feature>
<feature type="transmembrane region" description="Helical" evidence="1">
    <location>
        <begin position="295"/>
        <end position="314"/>
    </location>
</feature>
<dbReference type="InterPro" id="IPR018677">
    <property type="entry name" value="DUF2157"/>
</dbReference>
<feature type="transmembrane region" description="Helical" evidence="1">
    <location>
        <begin position="260"/>
        <end position="280"/>
    </location>
</feature>
<proteinExistence type="predicted"/>
<name>A0AAE3EQ67_9FLAO</name>
<evidence type="ECO:0000256" key="1">
    <source>
        <dbReference type="SAM" id="Phobius"/>
    </source>
</evidence>
<keyword evidence="1" id="KW-0472">Membrane</keyword>
<accession>A0AAE3EQ67</accession>
<evidence type="ECO:0000313" key="3">
    <source>
        <dbReference type="EMBL" id="MCF7568893.1"/>
    </source>
</evidence>
<dbReference type="EMBL" id="JAKKDU010000012">
    <property type="protein sequence ID" value="MCF7568893.1"/>
    <property type="molecule type" value="Genomic_DNA"/>
</dbReference>
<feature type="transmembrane region" description="Helical" evidence="1">
    <location>
        <begin position="228"/>
        <end position="248"/>
    </location>
</feature>
<sequence length="426" mass="48663">MNSKIKNDIKELVEEQVISIEVATNIENYYKSKKVDSPNRLFTVFAVLGSTLVGLGIILILAHNWDHFSRFIKTIFAFAPLVIGQLFVGYSILKQKSATWKEASGVFLFFAVGSGIALVSQIYNIPGDFSNYMLTWILLCAPLIYLLISNTLAVLHIIFATNYACAFGYFDGNQTPWMYLLLLVILVAHYYNLLKFKKEHNITSIFNWLLPLSGVIVLGAFVSKSAEFGFLMYVILFGLLYNIGKFPFFDNQKLRKNGYLVLGSLGTIYILMLTSFEWFWQDILRHDIAFNSQEFYISIVLFLLTLSVIIYSYSKKSIKKFNLFQWVFIIFTVIFFIGISGSFVSIVLINLLILALGIIAIKIGADKFHFGILNYGLLIITTLIICRFFDTNMSFVIRGLLFVSFGLGFFLTNYMMLKRQKKSKTE</sequence>